<protein>
    <submittedName>
        <fullName evidence="4">Vitrin</fullName>
    </submittedName>
</protein>
<proteinExistence type="predicted"/>
<dbReference type="PROSITE" id="PS50119">
    <property type="entry name" value="ZF_BBOX"/>
    <property type="match status" value="1"/>
</dbReference>
<dbReference type="Pfam" id="PF03815">
    <property type="entry name" value="LCCL"/>
    <property type="match status" value="1"/>
</dbReference>
<comment type="caution">
    <text evidence="4">The sequence shown here is derived from an EMBL/GenBank/DDBJ whole genome shotgun (WGS) entry which is preliminary data.</text>
</comment>
<dbReference type="Gene3D" id="2.170.130.20">
    <property type="entry name" value="LCCL-like domain"/>
    <property type="match status" value="1"/>
</dbReference>
<name>A0AAV7Z4D2_9EUKA</name>
<dbReference type="GO" id="GO:0008270">
    <property type="term" value="F:zinc ion binding"/>
    <property type="evidence" value="ECO:0007669"/>
    <property type="project" value="UniProtKB-KW"/>
</dbReference>
<evidence type="ECO:0000313" key="5">
    <source>
        <dbReference type="Proteomes" id="UP001146793"/>
    </source>
</evidence>
<accession>A0AAV7Z4D2</accession>
<dbReference type="InterPro" id="IPR036609">
    <property type="entry name" value="LCCL_sf"/>
</dbReference>
<keyword evidence="1" id="KW-0479">Metal-binding</keyword>
<dbReference type="Proteomes" id="UP001146793">
    <property type="component" value="Unassembled WGS sequence"/>
</dbReference>
<dbReference type="SUPFAM" id="SSF69848">
    <property type="entry name" value="LCCL domain"/>
    <property type="match status" value="1"/>
</dbReference>
<feature type="coiled-coil region" evidence="2">
    <location>
        <begin position="82"/>
        <end position="126"/>
    </location>
</feature>
<dbReference type="AlphaFoldDB" id="A0AAV7Z4D2"/>
<keyword evidence="1" id="KW-0863">Zinc-finger</keyword>
<keyword evidence="1" id="KW-0862">Zinc</keyword>
<gene>
    <name evidence="4" type="ORF">M0812_01596</name>
</gene>
<evidence type="ECO:0000256" key="2">
    <source>
        <dbReference type="SAM" id="Coils"/>
    </source>
</evidence>
<evidence type="ECO:0000259" key="3">
    <source>
        <dbReference type="PROSITE" id="PS50119"/>
    </source>
</evidence>
<sequence>MTEISCNFCKIQNKTPNTAKFFCGDCKMDLCEACSTTIHKLLIHHNPEEISQKDNYCKIHSIKLIRIKNDYKCPICTFETNMNQQEVMKQRMNDLLNEKEKMQRQCKSLQIAIEELQKALEVSKQRELNHQSNYEDLELRYYDLVNKSEKKEEIIGEADLLDPKFIKEIQPGEIRNLCSLPNKRYKVRLTGVTSGTVYGSAFYTDDSCMHTAAVHSGKLKTGETKVLFLETKGSRSSYKGTSQNGVTTRDWNSAWNCFQFL</sequence>
<dbReference type="InterPro" id="IPR000315">
    <property type="entry name" value="Znf_B-box"/>
</dbReference>
<evidence type="ECO:0000313" key="4">
    <source>
        <dbReference type="EMBL" id="KAJ3434484.1"/>
    </source>
</evidence>
<organism evidence="4 5">
    <name type="scientific">Anaeramoeba flamelloides</name>
    <dbReference type="NCBI Taxonomy" id="1746091"/>
    <lineage>
        <taxon>Eukaryota</taxon>
        <taxon>Metamonada</taxon>
        <taxon>Anaeramoebidae</taxon>
        <taxon>Anaeramoeba</taxon>
    </lineage>
</organism>
<dbReference type="InterPro" id="IPR004043">
    <property type="entry name" value="LCCL"/>
</dbReference>
<reference evidence="4" key="1">
    <citation type="submission" date="2022-08" db="EMBL/GenBank/DDBJ databases">
        <title>Novel sulphate-reducing endosymbionts in the free-living metamonad Anaeramoeba.</title>
        <authorList>
            <person name="Jerlstrom-Hultqvist J."/>
            <person name="Cepicka I."/>
            <person name="Gallot-Lavallee L."/>
            <person name="Salas-Leiva D."/>
            <person name="Curtis B.A."/>
            <person name="Zahonova K."/>
            <person name="Pipaliya S."/>
            <person name="Dacks J."/>
            <person name="Roger A.J."/>
        </authorList>
    </citation>
    <scope>NUCLEOTIDE SEQUENCE</scope>
    <source>
        <strain evidence="4">Busselton2</strain>
    </source>
</reference>
<keyword evidence="2" id="KW-0175">Coiled coil</keyword>
<dbReference type="EMBL" id="JANTQA010000042">
    <property type="protein sequence ID" value="KAJ3434484.1"/>
    <property type="molecule type" value="Genomic_DNA"/>
</dbReference>
<dbReference type="CDD" id="cd19757">
    <property type="entry name" value="Bbox1"/>
    <property type="match status" value="1"/>
</dbReference>
<evidence type="ECO:0000256" key="1">
    <source>
        <dbReference type="PROSITE-ProRule" id="PRU00024"/>
    </source>
</evidence>
<feature type="domain" description="B box-type" evidence="3">
    <location>
        <begin position="1"/>
        <end position="50"/>
    </location>
</feature>